<dbReference type="InterPro" id="IPR046950">
    <property type="entry name" value="DNA-dir_Rpol_C_phage-type"/>
</dbReference>
<evidence type="ECO:0000256" key="1">
    <source>
        <dbReference type="ARBA" id="ARBA00004173"/>
    </source>
</evidence>
<keyword evidence="5 10" id="KW-0548">Nucleotidyltransferase</keyword>
<dbReference type="PROSITE" id="PS00489">
    <property type="entry name" value="RNA_POL_PHAGE_2"/>
    <property type="match status" value="1"/>
</dbReference>
<evidence type="ECO:0000256" key="9">
    <source>
        <dbReference type="ARBA" id="ARBA00048552"/>
    </source>
</evidence>
<evidence type="ECO:0000256" key="4">
    <source>
        <dbReference type="ARBA" id="ARBA00022679"/>
    </source>
</evidence>
<dbReference type="GeneID" id="30177250"/>
<dbReference type="Gene3D" id="1.10.1320.10">
    <property type="entry name" value="DNA-directed RNA polymerase, N-terminal domain"/>
    <property type="match status" value="1"/>
</dbReference>
<dbReference type="GO" id="GO:0042645">
    <property type="term" value="C:mitochondrial nucleoid"/>
    <property type="evidence" value="ECO:0007669"/>
    <property type="project" value="EnsemblFungi"/>
</dbReference>
<dbReference type="InterPro" id="IPR043502">
    <property type="entry name" value="DNA/RNA_pol_sf"/>
</dbReference>
<dbReference type="SUPFAM" id="SSF56672">
    <property type="entry name" value="DNA/RNA polymerases"/>
    <property type="match status" value="1"/>
</dbReference>
<dbReference type="PROSITE" id="PS00900">
    <property type="entry name" value="RNA_POL_PHAGE_1"/>
    <property type="match status" value="1"/>
</dbReference>
<comment type="catalytic activity">
    <reaction evidence="9 10">
        <text>RNA(n) + a ribonucleoside 5'-triphosphate = RNA(n+1) + diphosphate</text>
        <dbReference type="Rhea" id="RHEA:21248"/>
        <dbReference type="Rhea" id="RHEA-COMP:14527"/>
        <dbReference type="Rhea" id="RHEA-COMP:17342"/>
        <dbReference type="ChEBI" id="CHEBI:33019"/>
        <dbReference type="ChEBI" id="CHEBI:61557"/>
        <dbReference type="ChEBI" id="CHEBI:140395"/>
        <dbReference type="EC" id="2.7.7.6"/>
    </reaction>
</comment>
<dbReference type="GO" id="GO:0006390">
    <property type="term" value="P:mitochondrial transcription"/>
    <property type="evidence" value="ECO:0007669"/>
    <property type="project" value="EnsemblFungi"/>
</dbReference>
<evidence type="ECO:0000256" key="2">
    <source>
        <dbReference type="ARBA" id="ARBA00009493"/>
    </source>
</evidence>
<keyword evidence="7" id="KW-0496">Mitochondrion</keyword>
<dbReference type="STRING" id="763406.A0A1E3NTL5"/>
<evidence type="ECO:0000256" key="10">
    <source>
        <dbReference type="RuleBase" id="RU003805"/>
    </source>
</evidence>
<dbReference type="OrthoDB" id="276422at2759"/>
<keyword evidence="13" id="KW-1185">Reference proteome</keyword>
<dbReference type="Gene3D" id="1.10.287.260">
    <property type="match status" value="1"/>
</dbReference>
<evidence type="ECO:0000256" key="7">
    <source>
        <dbReference type="ARBA" id="ARBA00023128"/>
    </source>
</evidence>
<dbReference type="GO" id="GO:0006269">
    <property type="term" value="P:DNA replication, synthesis of primer"/>
    <property type="evidence" value="ECO:0007669"/>
    <property type="project" value="EnsemblFungi"/>
</dbReference>
<dbReference type="InterPro" id="IPR002092">
    <property type="entry name" value="DNA-dir_Rpol_phage-type"/>
</dbReference>
<evidence type="ECO:0000256" key="8">
    <source>
        <dbReference type="ARBA" id="ARBA00023163"/>
    </source>
</evidence>
<dbReference type="PANTHER" id="PTHR10102">
    <property type="entry name" value="DNA-DIRECTED RNA POLYMERASE, MITOCHONDRIAL"/>
    <property type="match status" value="1"/>
</dbReference>
<comment type="function">
    <text evidence="10">DNA-dependent RNA polymerase catalyzes the transcription of DNA into RNA using the four ribonucleoside triphosphates as substrates.</text>
</comment>
<evidence type="ECO:0000313" key="13">
    <source>
        <dbReference type="Proteomes" id="UP000094455"/>
    </source>
</evidence>
<dbReference type="FunFam" id="1.10.287.280:FF:000001">
    <property type="entry name" value="DNA-directed RNA polymerase"/>
    <property type="match status" value="1"/>
</dbReference>
<evidence type="ECO:0000259" key="11">
    <source>
        <dbReference type="SMART" id="SM01311"/>
    </source>
</evidence>
<feature type="domain" description="DNA-directed RNA polymerase N-terminal" evidence="11">
    <location>
        <begin position="418"/>
        <end position="753"/>
    </location>
</feature>
<dbReference type="PANTHER" id="PTHR10102:SF0">
    <property type="entry name" value="DNA-DIRECTED RNA POLYMERASE, MITOCHONDRIAL"/>
    <property type="match status" value="1"/>
</dbReference>
<dbReference type="FunFam" id="1.10.150.20:FF:000041">
    <property type="entry name" value="DNA-directed RNA polymerase"/>
    <property type="match status" value="1"/>
</dbReference>
<gene>
    <name evidence="12" type="ORF">PICMEDRAFT_14849</name>
</gene>
<dbReference type="Pfam" id="PF00940">
    <property type="entry name" value="RNA_pol"/>
    <property type="match status" value="1"/>
</dbReference>
<dbReference type="InterPro" id="IPR024075">
    <property type="entry name" value="DNA-dir_RNA_pol_helix_hairp_sf"/>
</dbReference>
<dbReference type="Gene3D" id="1.10.287.280">
    <property type="match status" value="1"/>
</dbReference>
<dbReference type="EMBL" id="KV454001">
    <property type="protein sequence ID" value="ODQ49379.1"/>
    <property type="molecule type" value="Genomic_DNA"/>
</dbReference>
<evidence type="ECO:0000256" key="5">
    <source>
        <dbReference type="ARBA" id="ARBA00022695"/>
    </source>
</evidence>
<keyword evidence="4 10" id="KW-0808">Transferase</keyword>
<keyword evidence="8 10" id="KW-0804">Transcription</keyword>
<dbReference type="Gene3D" id="1.10.150.20">
    <property type="entry name" value="5' to 3' exonuclease, C-terminal subdomain"/>
    <property type="match status" value="1"/>
</dbReference>
<comment type="subcellular location">
    <subcellularLocation>
        <location evidence="1">Mitochondrion</location>
    </subcellularLocation>
</comment>
<dbReference type="GO" id="GO:0003899">
    <property type="term" value="F:DNA-directed RNA polymerase activity"/>
    <property type="evidence" value="ECO:0007669"/>
    <property type="project" value="UniProtKB-EC"/>
</dbReference>
<accession>A0A1E3NTL5</accession>
<dbReference type="RefSeq" id="XP_019020492.1">
    <property type="nucleotide sequence ID" value="XM_019160563.1"/>
</dbReference>
<dbReference type="EC" id="2.7.7.6" evidence="10"/>
<dbReference type="GO" id="GO:0034245">
    <property type="term" value="C:mitochondrial DNA-directed RNA polymerase complex"/>
    <property type="evidence" value="ECO:0007669"/>
    <property type="project" value="EnsemblFungi"/>
</dbReference>
<dbReference type="InterPro" id="IPR029262">
    <property type="entry name" value="RPOL_N"/>
</dbReference>
<protein>
    <recommendedName>
        <fullName evidence="10">DNA-directed RNA polymerase</fullName>
        <ecNumber evidence="10">2.7.7.6</ecNumber>
    </recommendedName>
</protein>
<dbReference type="Pfam" id="PF14700">
    <property type="entry name" value="RPOL_N"/>
    <property type="match status" value="1"/>
</dbReference>
<organism evidence="12 13">
    <name type="scientific">Pichia membranifaciens NRRL Y-2026</name>
    <dbReference type="NCBI Taxonomy" id="763406"/>
    <lineage>
        <taxon>Eukaryota</taxon>
        <taxon>Fungi</taxon>
        <taxon>Dikarya</taxon>
        <taxon>Ascomycota</taxon>
        <taxon>Saccharomycotina</taxon>
        <taxon>Pichiomycetes</taxon>
        <taxon>Pichiales</taxon>
        <taxon>Pichiaceae</taxon>
        <taxon>Pichia</taxon>
    </lineage>
</organism>
<dbReference type="GO" id="GO:0001018">
    <property type="term" value="F:mitochondrial promoter sequence-specific DNA binding"/>
    <property type="evidence" value="ECO:0007669"/>
    <property type="project" value="TreeGrafter"/>
</dbReference>
<dbReference type="SMART" id="SM01311">
    <property type="entry name" value="RPOL_N"/>
    <property type="match status" value="1"/>
</dbReference>
<dbReference type="InterPro" id="IPR037159">
    <property type="entry name" value="RNA_POL_N_sf"/>
</dbReference>
<keyword evidence="3 10" id="KW-0240">DNA-directed RNA polymerase</keyword>
<dbReference type="Proteomes" id="UP000094455">
    <property type="component" value="Unassembled WGS sequence"/>
</dbReference>
<keyword evidence="6" id="KW-0809">Transit peptide</keyword>
<evidence type="ECO:0000256" key="3">
    <source>
        <dbReference type="ARBA" id="ARBA00022478"/>
    </source>
</evidence>
<proteinExistence type="inferred from homology"/>
<reference evidence="12 13" key="1">
    <citation type="journal article" date="2016" name="Proc. Natl. Acad. Sci. U.S.A.">
        <title>Comparative genomics of biotechnologically important yeasts.</title>
        <authorList>
            <person name="Riley R."/>
            <person name="Haridas S."/>
            <person name="Wolfe K.H."/>
            <person name="Lopes M.R."/>
            <person name="Hittinger C.T."/>
            <person name="Goeker M."/>
            <person name="Salamov A.A."/>
            <person name="Wisecaver J.H."/>
            <person name="Long T.M."/>
            <person name="Calvey C.H."/>
            <person name="Aerts A.L."/>
            <person name="Barry K.W."/>
            <person name="Choi C."/>
            <person name="Clum A."/>
            <person name="Coughlan A.Y."/>
            <person name="Deshpande S."/>
            <person name="Douglass A.P."/>
            <person name="Hanson S.J."/>
            <person name="Klenk H.-P."/>
            <person name="LaButti K.M."/>
            <person name="Lapidus A."/>
            <person name="Lindquist E.A."/>
            <person name="Lipzen A.M."/>
            <person name="Meier-Kolthoff J.P."/>
            <person name="Ohm R.A."/>
            <person name="Otillar R.P."/>
            <person name="Pangilinan J.L."/>
            <person name="Peng Y."/>
            <person name="Rokas A."/>
            <person name="Rosa C.A."/>
            <person name="Scheuner C."/>
            <person name="Sibirny A.A."/>
            <person name="Slot J.C."/>
            <person name="Stielow J.B."/>
            <person name="Sun H."/>
            <person name="Kurtzman C.P."/>
            <person name="Blackwell M."/>
            <person name="Grigoriev I.V."/>
            <person name="Jeffries T.W."/>
        </authorList>
    </citation>
    <scope>NUCLEOTIDE SEQUENCE [LARGE SCALE GENOMIC DNA]</scope>
    <source>
        <strain evidence="12 13">NRRL Y-2026</strain>
    </source>
</reference>
<evidence type="ECO:0000313" key="12">
    <source>
        <dbReference type="EMBL" id="ODQ49379.1"/>
    </source>
</evidence>
<evidence type="ECO:0000256" key="6">
    <source>
        <dbReference type="ARBA" id="ARBA00022946"/>
    </source>
</evidence>
<name>A0A1E3NTL5_9ASCO</name>
<comment type="similarity">
    <text evidence="2 10">Belongs to the phage and mitochondrial RNA polymerase family.</text>
</comment>
<sequence length="1364" mass="154242">MSVLLSSNTIRACLRRAQRLPSNGCVRLLAIESKTPVAKTKSLDDVYTKIISKPGYTQSNNDMYFASTAYDQVLTRVDAEILQTWSLYEACLESGDYERADLILQNIATHKSNTETYFFDAVCEFLKTWGNEDSNSMTEVRRWLKYVCSLNRNFIPDARIYAWLIKLQFKKSNDVDAVHKLLVEYFMLQQSNKNADVLRYVDIIGLLNIKKLIDYKPKLAEDLAGNYKALFIAMAEEKHLNDSKLQTSFMKDLPVHSQTLDDSSISNNGVGEPIAPINNEVLSNIETATEVSKKMVADEEEASEVQDISLDLVSSEKEEIRQPTNRVIDNKMETLKSVSSENLKNIRHSLLGLVDSYNDGQFVKKMIQLIELEKLDINTELLTEKSKEGTINLFDLKNSLPFEQQDKFDEILDSISEMRERVLESSTLEAAKLKWEREFENIKDKSLPSPVGAYLHDWLTQLIPLIEEEVKECKKAREVIVGSKSGETKLSKADIARYQEKLTYGPFLEIMKIPKLATIAILDSMKSIVTSDISRGVPVSKLVMGIGKGIELEYKSEKILAADVDVHKNFKAIKNTPEFKKFLRSTKAAQIVENVEKSAMNQNNISSDSNGLSWDSESLCRIGSLLLSFLLQIAKVEVTGVDPRTGETKTALAPAFYHTYDFQNGGRIGVIKLNQGFASKLGKERLDQSIQAQYLPMVCRPKPWTSYNDGGYFLKRVTVLRAKNAPEQAAYAKAAAINGKIDRVLQGLNNLGNTSWTVNRRLLEIVTKVWNTGDSFLEIPKAEEDLVLPPAPQKGCEAVEVFKYRRACTEICNEFSKNRSMRCDMNYKLEIARAFVGERIFFPHSLDFRGRAYPVPPNFNHLGNDMSRSLLKFWKGKPLGTQGLRWLKIHLSNLMGKDKISLDERAAFIDENIEMIRDSVKDPLGGQGWWKKADKPWQFLASSIELVEALDSPDHTKYVSYQPVHQDGTCNGLQHYAALGGDIEGARQVNLIPAERPSDVYTHVANSVLKSVLKDRELGVLEAELTLPIISRKIVKQTVMTSVYGVTYVGARAQITKRLKEIEFDEDAISNCSKYLTEKVFKAIRELFDGAHAIQDWLALAARRISKSVRLDVESEEGDEFISSVIWTSPLGLPVVQPYRSVKNKLVKTNMQTFVIQDPYGIKKVDGRKQANGFPPNFIHSLDATHMLLSVNKCSEYGLSFSSVHDSYWTHACDVDVMNHVLREEFINLHSNNLVEKLKGEFERRYEGFLMVVSVDKNSPVAVAVKKYREELSKRIGKAPTFADEIKIERERRLLLASKDPADIDLVKRLKTCVTVLEEVGYRHDTVEDNLGTFKMLVPFTLPNIPPKGAFDISVVQDSPYFFS</sequence>